<keyword evidence="2" id="KW-1185">Reference proteome</keyword>
<gene>
    <name evidence="1" type="ORF">LWI28_028295</name>
</gene>
<comment type="caution">
    <text evidence="1">The sequence shown here is derived from an EMBL/GenBank/DDBJ whole genome shotgun (WGS) entry which is preliminary data.</text>
</comment>
<reference evidence="1" key="2">
    <citation type="submission" date="2023-02" db="EMBL/GenBank/DDBJ databases">
        <authorList>
            <person name="Swenson N.G."/>
            <person name="Wegrzyn J.L."/>
            <person name="Mcevoy S.L."/>
        </authorList>
    </citation>
    <scope>NUCLEOTIDE SEQUENCE</scope>
    <source>
        <strain evidence="1">91603</strain>
        <tissue evidence="1">Leaf</tissue>
    </source>
</reference>
<dbReference type="AlphaFoldDB" id="A0AAD5J7U5"/>
<dbReference type="Proteomes" id="UP001064489">
    <property type="component" value="Chromosome 3"/>
</dbReference>
<name>A0AAD5J7U5_ACENE</name>
<dbReference type="EMBL" id="JAJSOW010000100">
    <property type="protein sequence ID" value="KAI9187449.1"/>
    <property type="molecule type" value="Genomic_DNA"/>
</dbReference>
<protein>
    <submittedName>
        <fullName evidence="1">Uncharacterized protein</fullName>
    </submittedName>
</protein>
<evidence type="ECO:0000313" key="1">
    <source>
        <dbReference type="EMBL" id="KAI9187449.1"/>
    </source>
</evidence>
<organism evidence="1 2">
    <name type="scientific">Acer negundo</name>
    <name type="common">Box elder</name>
    <dbReference type="NCBI Taxonomy" id="4023"/>
    <lineage>
        <taxon>Eukaryota</taxon>
        <taxon>Viridiplantae</taxon>
        <taxon>Streptophyta</taxon>
        <taxon>Embryophyta</taxon>
        <taxon>Tracheophyta</taxon>
        <taxon>Spermatophyta</taxon>
        <taxon>Magnoliopsida</taxon>
        <taxon>eudicotyledons</taxon>
        <taxon>Gunneridae</taxon>
        <taxon>Pentapetalae</taxon>
        <taxon>rosids</taxon>
        <taxon>malvids</taxon>
        <taxon>Sapindales</taxon>
        <taxon>Sapindaceae</taxon>
        <taxon>Hippocastanoideae</taxon>
        <taxon>Acereae</taxon>
        <taxon>Acer</taxon>
    </lineage>
</organism>
<proteinExistence type="predicted"/>
<accession>A0AAD5J7U5</accession>
<evidence type="ECO:0000313" key="2">
    <source>
        <dbReference type="Proteomes" id="UP001064489"/>
    </source>
</evidence>
<reference evidence="1" key="1">
    <citation type="journal article" date="2022" name="Plant J.">
        <title>Strategies of tolerance reflected in two North American maple genomes.</title>
        <authorList>
            <person name="McEvoy S.L."/>
            <person name="Sezen U.U."/>
            <person name="Trouern-Trend A."/>
            <person name="McMahon S.M."/>
            <person name="Schaberg P.G."/>
            <person name="Yang J."/>
            <person name="Wegrzyn J.L."/>
            <person name="Swenson N.G."/>
        </authorList>
    </citation>
    <scope>NUCLEOTIDE SEQUENCE</scope>
    <source>
        <strain evidence="1">91603</strain>
    </source>
</reference>
<sequence>MSWQVPFLDDVNFKEYAIQGLRIDARLIGHSIVDLTDSAINLPGVDLKSSSGGGCGIGAAEEGSTTEGAGGAAGTGSGTCYGSTVGRAKGIATTGFGTAGRVIGVTTAK</sequence>